<reference evidence="2" key="1">
    <citation type="submission" date="2025-02" db="EMBL/GenBank/DDBJ databases">
        <authorList>
            <consortium name="NCBI Genome Project"/>
        </authorList>
    </citation>
    <scope>NUCLEOTIDE SEQUENCE</scope>
</reference>
<sequence length="203" mass="22187">MASPPARSTACSRLAHRPEPRSRRSQFLEFDLTDKRQASYPEGTKAMMSGLLRVRTSTLVLASSTLAEESETHIPSSNHGSLAVNGGTASLPILRETVNTVSQECPTRLGLTANEIQAKSPTLDVFFDTIAAERLRRMPPDGSRLDGALRRASRLAVAVGSLRDSVYSFMDGAEEATKLIWGTNLLFLEVRLLNYGLKVLPCR</sequence>
<evidence type="ECO:0000313" key="2">
    <source>
        <dbReference type="RefSeq" id="XP_059605582.1"/>
    </source>
</evidence>
<proteinExistence type="predicted"/>
<evidence type="ECO:0000256" key="1">
    <source>
        <dbReference type="SAM" id="MobiDB-lite"/>
    </source>
</evidence>
<name>A0AAJ8BY90_ASPNG</name>
<feature type="region of interest" description="Disordered" evidence="1">
    <location>
        <begin position="1"/>
        <end position="25"/>
    </location>
</feature>
<dbReference type="KEGG" id="ang:An15g07290"/>
<accession>A0AAJ8BY90</accession>
<dbReference type="RefSeq" id="XP_059605582.1">
    <property type="nucleotide sequence ID" value="XM_059744805.1"/>
</dbReference>
<dbReference type="GeneID" id="84593268"/>
<organism evidence="2">
    <name type="scientific">Aspergillus niger</name>
    <dbReference type="NCBI Taxonomy" id="5061"/>
    <lineage>
        <taxon>Eukaryota</taxon>
        <taxon>Fungi</taxon>
        <taxon>Dikarya</taxon>
        <taxon>Ascomycota</taxon>
        <taxon>Pezizomycotina</taxon>
        <taxon>Eurotiomycetes</taxon>
        <taxon>Eurotiomycetidae</taxon>
        <taxon>Eurotiales</taxon>
        <taxon>Aspergillaceae</taxon>
        <taxon>Aspergillus</taxon>
        <taxon>Aspergillus subgen. Circumdati</taxon>
    </lineage>
</organism>
<gene>
    <name evidence="2" type="ORF">An15g07290</name>
</gene>
<dbReference type="AlphaFoldDB" id="A0AAJ8BY90"/>
<protein>
    <submittedName>
        <fullName evidence="2">Uncharacterized protein</fullName>
    </submittedName>
</protein>
<dbReference type="VEuPathDB" id="FungiDB:An15g07290"/>
<reference evidence="2" key="2">
    <citation type="submission" date="2025-08" db="UniProtKB">
        <authorList>
            <consortium name="RefSeq"/>
        </authorList>
    </citation>
    <scope>IDENTIFICATION</scope>
</reference>